<feature type="domain" description="Glycosyltransferase N-terminal" evidence="5">
    <location>
        <begin position="14"/>
        <end position="73"/>
    </location>
</feature>
<dbReference type="Pfam" id="PF00201">
    <property type="entry name" value="UDPGT"/>
    <property type="match status" value="1"/>
</dbReference>
<dbReference type="GO" id="GO:0080044">
    <property type="term" value="F:quercetin 7-O-glucosyltransferase activity"/>
    <property type="evidence" value="ECO:0007669"/>
    <property type="project" value="TreeGrafter"/>
</dbReference>
<dbReference type="Gene3D" id="3.40.50.2000">
    <property type="entry name" value="Glycogen Phosphorylase B"/>
    <property type="match status" value="2"/>
</dbReference>
<dbReference type="InterPro" id="IPR002213">
    <property type="entry name" value="UDP_glucos_trans"/>
</dbReference>
<sequence>MGSLGELEYSKPHVLVMPYPAQGHINPMLLFAKRLASKQIMVTFVTTEASRERMLKAQDAVPGASNSSTEVQFETISDGLPLDFDRSKDVDLTLDMLCRIGGLTLANLIERLNAQGNNISCIVYDSFLHWVPEVAKKFKIPVAFFWTQSCAVYSIYYNFNRGLANLRDETGKLVDAIEIPGLPLLKVSDLPSFLQPSNAYESLLRLVMDQFKPLPEATWVLGNSFSELESEEINSMKSIAPLRTVGPLIPSAFLDGRNPGDTDCGAHLWKTTNCMDWLNTKEPASVVYVSFGSLAVLSKEQIHEIALGLKASGYSFIWVIRPPSSKGETNSEENLPPGFLNETSEQGLVVPWCHQLQVLSHASVGAFMTHCGWNSTLESLSLGVPMLALPQKSDQTTNSSYIAEKWKAGMRLNKRSANGLVGKEEVEKCIKIVMESQLGAELRKNALQWKKLSREAMVKGGSSDKNIQEFVEEIIDRARPSSLSGPDYIV</sequence>
<dbReference type="EC" id="2.4.1.-" evidence="4"/>
<dbReference type="EMBL" id="EF676357">
    <property type="protein sequence ID" value="ABR16264.1"/>
    <property type="molecule type" value="mRNA"/>
</dbReference>
<comment type="similarity">
    <text evidence="1 3">Belongs to the UDP-glycosyltransferase family.</text>
</comment>
<organism evidence="6">
    <name type="scientific">Picea sitchensis</name>
    <name type="common">Sitka spruce</name>
    <name type="synonym">Pinus sitchensis</name>
    <dbReference type="NCBI Taxonomy" id="3332"/>
    <lineage>
        <taxon>Eukaryota</taxon>
        <taxon>Viridiplantae</taxon>
        <taxon>Streptophyta</taxon>
        <taxon>Embryophyta</taxon>
        <taxon>Tracheophyta</taxon>
        <taxon>Spermatophyta</taxon>
        <taxon>Pinopsida</taxon>
        <taxon>Pinidae</taxon>
        <taxon>Conifers I</taxon>
        <taxon>Pinales</taxon>
        <taxon>Pinaceae</taxon>
        <taxon>Picea</taxon>
    </lineage>
</organism>
<name>B8LKT4_PICSI</name>
<dbReference type="PROSITE" id="PS00375">
    <property type="entry name" value="UDPGT"/>
    <property type="match status" value="1"/>
</dbReference>
<evidence type="ECO:0000256" key="4">
    <source>
        <dbReference type="RuleBase" id="RU362057"/>
    </source>
</evidence>
<dbReference type="PANTHER" id="PTHR11926">
    <property type="entry name" value="GLUCOSYL/GLUCURONOSYL TRANSFERASES"/>
    <property type="match status" value="1"/>
</dbReference>
<accession>B8LKT4</accession>
<dbReference type="InterPro" id="IPR035595">
    <property type="entry name" value="UDP_glycos_trans_CS"/>
</dbReference>
<evidence type="ECO:0000259" key="5">
    <source>
        <dbReference type="Pfam" id="PF26168"/>
    </source>
</evidence>
<dbReference type="GO" id="GO:0080043">
    <property type="term" value="F:quercetin 3-O-glucosyltransferase activity"/>
    <property type="evidence" value="ECO:0007669"/>
    <property type="project" value="TreeGrafter"/>
</dbReference>
<dbReference type="CDD" id="cd03784">
    <property type="entry name" value="GT1_Gtf-like"/>
    <property type="match status" value="1"/>
</dbReference>
<dbReference type="AlphaFoldDB" id="B8LKT4"/>
<dbReference type="InterPro" id="IPR058980">
    <property type="entry name" value="Glyco_transf_N"/>
</dbReference>
<dbReference type="SUPFAM" id="SSF53756">
    <property type="entry name" value="UDP-Glycosyltransferase/glycogen phosphorylase"/>
    <property type="match status" value="1"/>
</dbReference>
<dbReference type="PANTHER" id="PTHR11926:SF1553">
    <property type="entry name" value="GLYCOSYLTRANSFERASE"/>
    <property type="match status" value="1"/>
</dbReference>
<dbReference type="Pfam" id="PF26168">
    <property type="entry name" value="Glyco_transf_N"/>
    <property type="match status" value="1"/>
</dbReference>
<dbReference type="FunFam" id="3.40.50.2000:FF:000019">
    <property type="entry name" value="Glycosyltransferase"/>
    <property type="match status" value="1"/>
</dbReference>
<keyword evidence="3" id="KW-0328">Glycosyltransferase</keyword>
<evidence type="ECO:0000313" key="6">
    <source>
        <dbReference type="EMBL" id="ABR16264.1"/>
    </source>
</evidence>
<evidence type="ECO:0000256" key="1">
    <source>
        <dbReference type="ARBA" id="ARBA00009995"/>
    </source>
</evidence>
<reference evidence="6" key="1">
    <citation type="submission" date="2007-06" db="EMBL/GenBank/DDBJ databases">
        <title>Full length cDNA sequences from Sitka Spruce (Picea sitchensis).</title>
        <authorList>
            <person name="Ralph S.G."/>
            <person name="Chun H.E."/>
            <person name="Liao N."/>
            <person name="Ali J."/>
            <person name="Reid K."/>
            <person name="Kolosova N."/>
            <person name="Cooper N."/>
            <person name="Cullis C."/>
            <person name="Jancsik S."/>
            <person name="Moore R."/>
            <person name="Mayo M."/>
            <person name="Wagner S."/>
            <person name="Holt R.A."/>
            <person name="Jones S.J.M."/>
            <person name="Marra M.A."/>
            <person name="Ritland C.E."/>
            <person name="Ritland K."/>
            <person name="Bohlmann J."/>
        </authorList>
    </citation>
    <scope>NUCLEOTIDE SEQUENCE</scope>
    <source>
        <tissue evidence="6">Green portion of the leader tissue</tissue>
    </source>
</reference>
<evidence type="ECO:0000256" key="2">
    <source>
        <dbReference type="ARBA" id="ARBA00022679"/>
    </source>
</evidence>
<proteinExistence type="evidence at transcript level"/>
<protein>
    <recommendedName>
        <fullName evidence="4">Glycosyltransferase</fullName>
        <ecNumber evidence="4">2.4.1.-</ecNumber>
    </recommendedName>
</protein>
<evidence type="ECO:0000256" key="3">
    <source>
        <dbReference type="RuleBase" id="RU003718"/>
    </source>
</evidence>
<keyword evidence="2 3" id="KW-0808">Transferase</keyword>
<dbReference type="CAZy" id="GT1">
    <property type="family name" value="Glycosyltransferase Family 1"/>
</dbReference>